<feature type="domain" description="C2H2-type" evidence="3">
    <location>
        <begin position="78"/>
        <end position="106"/>
    </location>
</feature>
<feature type="compositionally biased region" description="Basic and acidic residues" evidence="2">
    <location>
        <begin position="103"/>
        <end position="112"/>
    </location>
</feature>
<protein>
    <recommendedName>
        <fullName evidence="3">C2H2-type domain-containing protein</fullName>
    </recommendedName>
</protein>
<organism evidence="4 5">
    <name type="scientific">Paramecium octaurelia</name>
    <dbReference type="NCBI Taxonomy" id="43137"/>
    <lineage>
        <taxon>Eukaryota</taxon>
        <taxon>Sar</taxon>
        <taxon>Alveolata</taxon>
        <taxon>Ciliophora</taxon>
        <taxon>Intramacronucleata</taxon>
        <taxon>Oligohymenophorea</taxon>
        <taxon>Peniculida</taxon>
        <taxon>Parameciidae</taxon>
        <taxon>Paramecium</taxon>
    </lineage>
</organism>
<evidence type="ECO:0000313" key="4">
    <source>
        <dbReference type="EMBL" id="CAD8159386.1"/>
    </source>
</evidence>
<dbReference type="Proteomes" id="UP000683925">
    <property type="component" value="Unassembled WGS sequence"/>
</dbReference>
<dbReference type="AlphaFoldDB" id="A0A8S1U9I0"/>
<feature type="region of interest" description="Disordered" evidence="2">
    <location>
        <begin position="89"/>
        <end position="112"/>
    </location>
</feature>
<dbReference type="PROSITE" id="PS50157">
    <property type="entry name" value="ZINC_FINGER_C2H2_2"/>
    <property type="match status" value="1"/>
</dbReference>
<name>A0A8S1U9I0_PAROT</name>
<evidence type="ECO:0000256" key="2">
    <source>
        <dbReference type="SAM" id="MobiDB-lite"/>
    </source>
</evidence>
<reference evidence="4" key="1">
    <citation type="submission" date="2021-01" db="EMBL/GenBank/DDBJ databases">
        <authorList>
            <consortium name="Genoscope - CEA"/>
            <person name="William W."/>
        </authorList>
    </citation>
    <scope>NUCLEOTIDE SEQUENCE</scope>
</reference>
<dbReference type="InterPro" id="IPR013087">
    <property type="entry name" value="Znf_C2H2_type"/>
</dbReference>
<comment type="caution">
    <text evidence="4">The sequence shown here is derived from an EMBL/GenBank/DDBJ whole genome shotgun (WGS) entry which is preliminary data.</text>
</comment>
<dbReference type="OMA" id="CCIERIR"/>
<proteinExistence type="predicted"/>
<evidence type="ECO:0000313" key="5">
    <source>
        <dbReference type="Proteomes" id="UP000683925"/>
    </source>
</evidence>
<dbReference type="OrthoDB" id="305678at2759"/>
<dbReference type="EMBL" id="CAJJDP010000036">
    <property type="protein sequence ID" value="CAD8159386.1"/>
    <property type="molecule type" value="Genomic_DNA"/>
</dbReference>
<keyword evidence="1" id="KW-0862">Zinc</keyword>
<sequence>MIGEEMGKVEDCISIYKIESAFQDLIKRIQKKIKKFQHLKNVMDDPILMKNILEKGQDGEYRTRRGNNRIQKGDKKLYQCKVCQKTYHKSQQLGGHLRKGHPKKDNLDVGQP</sequence>
<dbReference type="PROSITE" id="PS00028">
    <property type="entry name" value="ZINC_FINGER_C2H2_1"/>
    <property type="match status" value="1"/>
</dbReference>
<evidence type="ECO:0000259" key="3">
    <source>
        <dbReference type="PROSITE" id="PS50157"/>
    </source>
</evidence>
<dbReference type="GO" id="GO:0008270">
    <property type="term" value="F:zinc ion binding"/>
    <property type="evidence" value="ECO:0007669"/>
    <property type="project" value="UniProtKB-KW"/>
</dbReference>
<keyword evidence="1" id="KW-0479">Metal-binding</keyword>
<keyword evidence="1" id="KW-0863">Zinc-finger</keyword>
<evidence type="ECO:0000256" key="1">
    <source>
        <dbReference type="PROSITE-ProRule" id="PRU00042"/>
    </source>
</evidence>
<keyword evidence="5" id="KW-1185">Reference proteome</keyword>
<gene>
    <name evidence="4" type="ORF">POCTA_138.1.T0360355</name>
</gene>
<accession>A0A8S1U9I0</accession>